<feature type="compositionally biased region" description="Basic and acidic residues" evidence="1">
    <location>
        <begin position="524"/>
        <end position="537"/>
    </location>
</feature>
<sequence length="3854" mass="419399">MSAEDNSLRLLASRKETRLKHLASLMHFSSVDLPDGSHQSFKYSSSVLRGCTLYLVPFNAENVGIFDTATKHFRTVSLPSGMMGGSKYSAGVMAEGGTAYFVPYAADNIGVFDMHKEDFRTIDISSETSADCKYSGALVSDGIAYFIPSSASNVGVFNPTTESFRAVASLREEASSFRDGSSASNPGAPSSEFRVHLAQGIGRFLSGRLSGQATGSSGKDYNPPIVTSAFSRVKQLCFLGQSRKPVRGARGVAVLLLVSASACLVYLPSSALHRPVLAEVLAASEVDRRQPHPVWKVKTWIGILNQELVESVIFASGGEATTFGDADEGAEIIFAVAGSGGSAAGPSPACPLAASLTAIAGEHFSFHSAQEYAEGEEELGVPDRLAAVENAISELRSGIQALLDRSAPDGNKDAPANPGPKAKAGVGSRAGPAVEAGLPGLDPAVVKSARLAGIPEAQLEKMSKLVGGARKLPVEPRGGGLDPLDDEEEEDGAEARPGKGGGSELETVVVQMSRILQHMHKDKKPGNLEDVLDRADGGSDPSGASSSGGRSKAAAYQKLKSLLRSSPAEISKAVERCMSEDFTLSQSGPGLGQRPCTCRAWVEHRSLLQSFHGPIRQAWTLAGMVDAINDGDAELAKAIGLLGLASLDQAAVDGGSWLLASEISLEASPPFGAFGRPRTLDQFEARQTRLLDARWVSILMGRIREGDAYHAAKRSLGGGGGAGQPGGGAPNGGRDSPSTEGRPDPKGDKKGEKGGGRGVVWCRAKEFVFHCRSLVIWPSLGELASEMSGSKGARASPVTASWLWSEWFGPGALIEFIQQSPLALNALVLVLDWLFLGQPSVCRAELCLDFGQCLNVRQEAALDALRSSVKRWNQSPCIGPAEMGRAAAKFESLEDLLLAVERGLERFGWQAAKALTSVRLRLPQPCNAMAVDCDRIKLVGEPSFDPRPYLDNYSRSIYEKPMSFREPIPPETQVPRAQVRTVPGKRLGLLRALRDCKRLELVEASELLTPLRNGLFCVPKDEARDRLVLDARVPNLGEGGLDPWIQSLASLEQLQHVHLPASHDIAIYLEDLREFYHAFRVSRERCHRNALAMNLSASEVCELSQCCKSLSSGAWVPCLNTLAMGDKHAVGFGQTSHLAVVLRHSRLQLRDFVTLRGRPPRGPGPVAGLLIDDLVLLDMVEKGKPVESGPCASIIQDVRAGYSATGLPRHSGKAVEGASEGEFWGGHLDGRSGLLTPNLKRVVPLAFLVTRVVRRKVCCGSLLEAVGGALVSALQMRRRMLSLLDAVYAEQRNRTASDAFVVKGSLASELLCCGALLCLSEVDLRSEGCPWLVCSDASSTAEAAAFAPVPPGVSVELCRHGLQKGLWSRLLGEVPAYLKERGEEDLGLCELPASQYEHHPLLEVLCRSLQFFQLGPIVRPGRQRHINVGELRAALRAEAAVGSRHPGCRYFHVLDSQVATAALVKGRSASPALNSELRRSLPVHLSSKVLPRYGFIRSRFNPADDPTRNAPLRGPSAAAPSWWEAACLGDFGPLDIWLQGIGLHLDQLRELPPESELLADAPLSLPATDPKRRERRQQNPEGVAERMLNRASASASDLLVLFDRLPTEVNERNSFEGRRGLRFIAGAFIHGGVVGLTRSCRFFPGSVRAFCGYIRQVCPQLVFSSFTVLSNCRSAPHTDSHNLESEPNLVVPLSSFRHGEIWVESAGGSVPLEYKGVNCWTSPLARLFLTITVEPSRLPGDEIFRRFQAPRLGLEPVSFSLSGPAFDLLCKLPPGRFVFSQCFPDLRSALLSGQGWLDLFSGSRGLPKELVRAAPCWVLCYDILHEAGEDLLNLGIQREIAELILGGCFRGVSAGPVCSSFSCAVTPNWRSKEFPAGRPGLKTSQADKVRRGNAMLEFILNVVVLCERLEIVYIIENPLNSWLWAQPAWEGCKSRGGSWDFICDYCVFGTAWKKPTRFRTNGQLGGQRMRCSRDHRHLVLRGRVAGKGISASKLAEPYPRRLCVLLAQALAQDAKWIADKRPLDISRCAKCTNCRIGEAQNPGPGRRAPRPDVQLQDIQLVQPATAALQNSVWAKFLLWVKGGTDDDGVAHATANPELLVELLCAYGQVLYSSGAPLQHYRQIGEVLRATRSDLQTPRDLLREDHRFFLQIKEPKTKHRGPRVQHVVLDLPADIANFIQRICGDLPRYASLFYGSPAVYRKRWDVLLERLGISQSFRLTPGSLRGGGAVAAYQAGTDIPTLQWRMRLQHQATLAFYLQEVAAGSILPALPKHSREAIATAKAFLPVFIVPLPNPSSTPWKYRGGVILERTCYFAPHNADDIGMFDIDSLSFRSLDISETISIGRKFSDAFEHNGAVYFVPFNADAVGVLEIETEHFLLLDIATSISRNFKYWGAVPDRGLAYLVPYDADSIGLLHLDSESFVTIDISGKINADSKWFSSGILVNGAVYFIPGPFQSFRTRSLVCPMMDEWWRPEVGPFGFSGADAAVPRWFTAALCGFPADWHMDDCLPPKEVACYVALKEKQLCIVEQVDQKRHTWKIPLCEFIVGHTVLDSGDGHALTLRGTMLVINFDPWQYTRSDDSPQLCAEMLSCARQDEAELAKFLAELWVGARFTGLPSQAMSCDFATSISVLLKSSNVLLTRNLRNLHSRGGSRRSLHVLLVLALFLLRVQLSLLRLSALLLLTLALLLMLLLLRLLLLLLLVRHLPVLQMEHRVLLLLQPALLLLLLLVAELWHSGMFYPLQMKMTRATLRLKSVKLWHFVIVATHSTSLAWLNAKMISFAQRAACAGSASTASSDAVAEVTLQGDRPQSGRQLTGFESASQILAFVGSQRPVQRLQEMMCQHSVAILKDIPHDQAGLRSLLPCYVRLFYTGLIMIHDFPVVREVAKANRVSFTRFRSTASTLGQVNPHHDRLQVVQRLGNDLFSIGKEFTTGPETLQRVQKELQQALDCDPRIFEIIHRHMADHVGHLCGLVGEARNASDTLCAALVVSSQASTSQGYVRTFLNGAVRVADWSDATDCRIIVKDLTLHGFRRLGAETVQSAGSIGILQVDRGDPACHHHAEHRKRQEAVHVAGAGHGTALRQHGQGPPHSQLADLLQSASPVVSAVGSDSFLACAVLVGAVICVLLTRTGTSVDESLRKVQQTGTDLEGHGPGASGSAALMEGNSYIFVEVVRHNDSVHFVEELQYTGGLDWRSPGVQILGLLTTGHIYGGYREVLHEVSRVHETAGLVLEAGFVWVYVDGQMVYCRKDSSPAKPRLLAHVHGFGHLRLIRPPPLSPCALGWCGVAGGHITLCWGGQEEPRPSPELFQGPALRFEVARRWAGGGGYDLIGSRQVEDCVDQRRFPKRNDGGHPGSSLWWHCTGGDLEEFMGKELPGLFDRWMALSLLLQDEDDEDVRTSGTSSKLRSLQPLLSGTLAVCVSALLFFVLRGSLDLLRQRPTPFWVELLPAMGFFLGLYGLLQVILLQDRSEEGSESLVLERPLPEAMMVCSGYIVLFTAVDAGGALAHFFGGSPLQVALSLPCFQLLLLGLDRLAGRLTPAQGGLRCAIAEVLCSGPIALLSVEVLSYAIRGHLGLGFLMTRRGQLEDGTAFRLPSTSDGLALLVVAALFLVASAWEALPLSQRSASSAAAVWTCLRGSRWIAKSWGWLPRVGSFSEVDKHWRGDPGLPGSKRGVRFGWSASWQLMNERLRNICEPNLTDLDVEVQISIPGGYRRFCLQLLGWPELFCALAFSAAAILAGWLLERRARETRSARISSTSTLANGAIGLTLGLLWASRLQRAAATVAPGGPWALLLSFLLALLLLWLVVSPSRVQPSDLLLRRGSYSDPDDPGDLAQPGPRLCLEEPGPTLIMPLE</sequence>
<evidence type="ECO:0000313" key="4">
    <source>
        <dbReference type="Proteomes" id="UP000186817"/>
    </source>
</evidence>
<evidence type="ECO:0000313" key="3">
    <source>
        <dbReference type="EMBL" id="OLP81791.1"/>
    </source>
</evidence>
<reference evidence="3 4" key="1">
    <citation type="submission" date="2016-02" db="EMBL/GenBank/DDBJ databases">
        <title>Genome analysis of coral dinoflagellate symbionts highlights evolutionary adaptations to a symbiotic lifestyle.</title>
        <authorList>
            <person name="Aranda M."/>
            <person name="Li Y."/>
            <person name="Liew Y.J."/>
            <person name="Baumgarten S."/>
            <person name="Simakov O."/>
            <person name="Wilson M."/>
            <person name="Piel J."/>
            <person name="Ashoor H."/>
            <person name="Bougouffa S."/>
            <person name="Bajic V.B."/>
            <person name="Ryu T."/>
            <person name="Ravasi T."/>
            <person name="Bayer T."/>
            <person name="Micklem G."/>
            <person name="Kim H."/>
            <person name="Bhak J."/>
            <person name="Lajeunesse T.C."/>
            <person name="Voolstra C.R."/>
        </authorList>
    </citation>
    <scope>NUCLEOTIDE SEQUENCE [LARGE SCALE GENOMIC DNA]</scope>
    <source>
        <strain evidence="3 4">CCMP2467</strain>
    </source>
</reference>
<feature type="compositionally biased region" description="Basic and acidic residues" evidence="1">
    <location>
        <begin position="741"/>
        <end position="755"/>
    </location>
</feature>
<keyword evidence="2" id="KW-0472">Membrane</keyword>
<feature type="compositionally biased region" description="Low complexity" evidence="1">
    <location>
        <begin position="413"/>
        <end position="427"/>
    </location>
</feature>
<dbReference type="GO" id="GO:0003677">
    <property type="term" value="F:DNA binding"/>
    <property type="evidence" value="ECO:0007669"/>
    <property type="project" value="InterPro"/>
</dbReference>
<feature type="compositionally biased region" description="Acidic residues" evidence="1">
    <location>
        <begin position="483"/>
        <end position="492"/>
    </location>
</feature>
<dbReference type="EMBL" id="LSRX01001250">
    <property type="protein sequence ID" value="OLP81791.1"/>
    <property type="molecule type" value="Genomic_DNA"/>
</dbReference>
<accession>A0A1Q9CFU4</accession>
<feature type="transmembrane region" description="Helical" evidence="2">
    <location>
        <begin position="2714"/>
        <end position="2735"/>
    </location>
</feature>
<feature type="transmembrane region" description="Helical" evidence="2">
    <location>
        <begin position="3442"/>
        <end position="3465"/>
    </location>
</feature>
<feature type="compositionally biased region" description="Gly residues" evidence="1">
    <location>
        <begin position="716"/>
        <end position="731"/>
    </location>
</feature>
<name>A0A1Q9CFU4_SYMMI</name>
<feature type="region of interest" description="Disordered" evidence="1">
    <location>
        <begin position="470"/>
        <end position="505"/>
    </location>
</feature>
<keyword evidence="4" id="KW-1185">Reference proteome</keyword>
<dbReference type="OrthoDB" id="426927at2759"/>
<keyword evidence="2" id="KW-0812">Transmembrane</keyword>
<feature type="compositionally biased region" description="Basic and acidic residues" evidence="1">
    <location>
        <begin position="1569"/>
        <end position="1583"/>
    </location>
</feature>
<feature type="region of interest" description="Disordered" evidence="1">
    <location>
        <begin position="1559"/>
        <end position="1583"/>
    </location>
</feature>
<protein>
    <submittedName>
        <fullName evidence="3">Uncharacterized protein</fullName>
    </submittedName>
</protein>
<evidence type="ECO:0000256" key="1">
    <source>
        <dbReference type="SAM" id="MobiDB-lite"/>
    </source>
</evidence>
<gene>
    <name evidence="3" type="ORF">AK812_SmicGene37624</name>
</gene>
<feature type="compositionally biased region" description="Low complexity" evidence="1">
    <location>
        <begin position="538"/>
        <end position="551"/>
    </location>
</feature>
<feature type="transmembrane region" description="Helical" evidence="2">
    <location>
        <begin position="3754"/>
        <end position="3775"/>
    </location>
</feature>
<keyword evidence="2" id="KW-1133">Transmembrane helix</keyword>
<feature type="region of interest" description="Disordered" evidence="1">
    <location>
        <begin position="518"/>
        <end position="551"/>
    </location>
</feature>
<organism evidence="3 4">
    <name type="scientific">Symbiodinium microadriaticum</name>
    <name type="common">Dinoflagellate</name>
    <name type="synonym">Zooxanthella microadriatica</name>
    <dbReference type="NCBI Taxonomy" id="2951"/>
    <lineage>
        <taxon>Eukaryota</taxon>
        <taxon>Sar</taxon>
        <taxon>Alveolata</taxon>
        <taxon>Dinophyceae</taxon>
        <taxon>Suessiales</taxon>
        <taxon>Symbiodiniaceae</taxon>
        <taxon>Symbiodinium</taxon>
    </lineage>
</organism>
<feature type="transmembrane region" description="Helical" evidence="2">
    <location>
        <begin position="3787"/>
        <end position="3807"/>
    </location>
</feature>
<feature type="transmembrane region" description="Helical" evidence="2">
    <location>
        <begin position="3411"/>
        <end position="3430"/>
    </location>
</feature>
<comment type="caution">
    <text evidence="3">The sequence shown here is derived from an EMBL/GenBank/DDBJ whole genome shotgun (WGS) entry which is preliminary data.</text>
</comment>
<proteinExistence type="predicted"/>
<dbReference type="Proteomes" id="UP000186817">
    <property type="component" value="Unassembled WGS sequence"/>
</dbReference>
<feature type="transmembrane region" description="Helical" evidence="2">
    <location>
        <begin position="3719"/>
        <end position="3742"/>
    </location>
</feature>
<dbReference type="SUPFAM" id="SSF56349">
    <property type="entry name" value="DNA breaking-rejoining enzymes"/>
    <property type="match status" value="1"/>
</dbReference>
<feature type="region of interest" description="Disordered" evidence="1">
    <location>
        <begin position="714"/>
        <end position="755"/>
    </location>
</feature>
<evidence type="ECO:0000256" key="2">
    <source>
        <dbReference type="SAM" id="Phobius"/>
    </source>
</evidence>
<feature type="transmembrane region" description="Helical" evidence="2">
    <location>
        <begin position="2679"/>
        <end position="2702"/>
    </location>
</feature>
<feature type="region of interest" description="Disordered" evidence="1">
    <location>
        <begin position="405"/>
        <end position="431"/>
    </location>
</feature>
<dbReference type="InterPro" id="IPR011010">
    <property type="entry name" value="DNA_brk_join_enz"/>
</dbReference>